<feature type="compositionally biased region" description="Polar residues" evidence="1">
    <location>
        <begin position="16"/>
        <end position="34"/>
    </location>
</feature>
<evidence type="ECO:0000313" key="4">
    <source>
        <dbReference type="WBParaSite" id="EgrG_000127500"/>
    </source>
</evidence>
<accession>A0A068WNU3</accession>
<dbReference type="WBParaSite" id="EgrG_000127500">
    <property type="protein sequence ID" value="EgrG_000127500"/>
    <property type="gene ID" value="EgrG_000127500"/>
</dbReference>
<reference evidence="2 3" key="1">
    <citation type="journal article" date="2013" name="Nature">
        <title>The genomes of four tapeworm species reveal adaptations to parasitism.</title>
        <authorList>
            <person name="Tsai I.J."/>
            <person name="Zarowiecki M."/>
            <person name="Holroyd N."/>
            <person name="Garciarrubio A."/>
            <person name="Sanchez-Flores A."/>
            <person name="Brooks K.L."/>
            <person name="Tracey A."/>
            <person name="Bobes R.J."/>
            <person name="Fragoso G."/>
            <person name="Sciutto E."/>
            <person name="Aslett M."/>
            <person name="Beasley H."/>
            <person name="Bennett H.M."/>
            <person name="Cai J."/>
            <person name="Camicia F."/>
            <person name="Clark R."/>
            <person name="Cucher M."/>
            <person name="De Silva N."/>
            <person name="Day T.A."/>
            <person name="Deplazes P."/>
            <person name="Estrada K."/>
            <person name="Fernandez C."/>
            <person name="Holland P.W."/>
            <person name="Hou J."/>
            <person name="Hu S."/>
            <person name="Huckvale T."/>
            <person name="Hung S.S."/>
            <person name="Kamenetzky L."/>
            <person name="Keane J.A."/>
            <person name="Kiss F."/>
            <person name="Koziol U."/>
            <person name="Lambert O."/>
            <person name="Liu K."/>
            <person name="Luo X."/>
            <person name="Luo Y."/>
            <person name="Macchiaroli N."/>
            <person name="Nichol S."/>
            <person name="Paps J."/>
            <person name="Parkinson J."/>
            <person name="Pouchkina-Stantcheva N."/>
            <person name="Riddiford N."/>
            <person name="Rosenzvit M."/>
            <person name="Salinas G."/>
            <person name="Wasmuth J.D."/>
            <person name="Zamanian M."/>
            <person name="Zheng Y."/>
            <person name="Cai X."/>
            <person name="Soberon X."/>
            <person name="Olson P.D."/>
            <person name="Laclette J.P."/>
            <person name="Brehm K."/>
            <person name="Berriman M."/>
            <person name="Garciarrubio A."/>
            <person name="Bobes R.J."/>
            <person name="Fragoso G."/>
            <person name="Sanchez-Flores A."/>
            <person name="Estrada K."/>
            <person name="Cevallos M.A."/>
            <person name="Morett E."/>
            <person name="Gonzalez V."/>
            <person name="Portillo T."/>
            <person name="Ochoa-Leyva A."/>
            <person name="Jose M.V."/>
            <person name="Sciutto E."/>
            <person name="Landa A."/>
            <person name="Jimenez L."/>
            <person name="Valdes V."/>
            <person name="Carrero J.C."/>
            <person name="Larralde C."/>
            <person name="Morales-Montor J."/>
            <person name="Limon-Lason J."/>
            <person name="Soberon X."/>
            <person name="Laclette J.P."/>
        </authorList>
    </citation>
    <scope>NUCLEOTIDE SEQUENCE [LARGE SCALE GENOMIC DNA]</scope>
</reference>
<sequence>MYAAPHRTMMLKKSSLMPTSSTKEDPISTTTESCFTDHRPSSRMLVKNSTRDLTATETNALPAKNQNNARSNDKHPKPTVQATPSNDYTVYLEFHMYN</sequence>
<feature type="region of interest" description="Disordered" evidence="1">
    <location>
        <begin position="1"/>
        <end position="85"/>
    </location>
</feature>
<evidence type="ECO:0000313" key="3">
    <source>
        <dbReference type="Proteomes" id="UP000492820"/>
    </source>
</evidence>
<gene>
    <name evidence="2" type="ORF">EgrG_000127500</name>
</gene>
<protein>
    <submittedName>
        <fullName evidence="2 4">Uncharacterized protein</fullName>
    </submittedName>
</protein>
<dbReference type="Proteomes" id="UP000492820">
    <property type="component" value="Unassembled WGS sequence"/>
</dbReference>
<feature type="compositionally biased region" description="Polar residues" evidence="1">
    <location>
        <begin position="47"/>
        <end position="70"/>
    </location>
</feature>
<reference evidence="2" key="2">
    <citation type="submission" date="2014-06" db="EMBL/GenBank/DDBJ databases">
        <authorList>
            <person name="Aslett M."/>
        </authorList>
    </citation>
    <scope>NUCLEOTIDE SEQUENCE</scope>
</reference>
<evidence type="ECO:0000256" key="1">
    <source>
        <dbReference type="SAM" id="MobiDB-lite"/>
    </source>
</evidence>
<dbReference type="EMBL" id="LK028584">
    <property type="protein sequence ID" value="CDS21773.1"/>
    <property type="molecule type" value="Genomic_DNA"/>
</dbReference>
<evidence type="ECO:0000313" key="2">
    <source>
        <dbReference type="EMBL" id="CDS21773.1"/>
    </source>
</evidence>
<organism evidence="2">
    <name type="scientific">Echinococcus granulosus</name>
    <name type="common">Hydatid tapeworm</name>
    <dbReference type="NCBI Taxonomy" id="6210"/>
    <lineage>
        <taxon>Eukaryota</taxon>
        <taxon>Metazoa</taxon>
        <taxon>Spiralia</taxon>
        <taxon>Lophotrochozoa</taxon>
        <taxon>Platyhelminthes</taxon>
        <taxon>Cestoda</taxon>
        <taxon>Eucestoda</taxon>
        <taxon>Cyclophyllidea</taxon>
        <taxon>Taeniidae</taxon>
        <taxon>Echinococcus</taxon>
        <taxon>Echinococcus granulosus group</taxon>
    </lineage>
</organism>
<reference evidence="4" key="3">
    <citation type="submission" date="2020-10" db="UniProtKB">
        <authorList>
            <consortium name="WormBaseParasite"/>
        </authorList>
    </citation>
    <scope>IDENTIFICATION</scope>
</reference>
<dbReference type="AlphaFoldDB" id="A0A068WNU3"/>
<name>A0A068WNU3_ECHGR</name>
<proteinExistence type="predicted"/>